<dbReference type="RefSeq" id="WP_174701843.1">
    <property type="nucleotide sequence ID" value="NZ_JABURA010000001.1"/>
</dbReference>
<dbReference type="Proteomes" id="UP000728647">
    <property type="component" value="Unassembled WGS sequence"/>
</dbReference>
<proteinExistence type="predicted"/>
<protein>
    <submittedName>
        <fullName evidence="1">Uncharacterized protein</fullName>
    </submittedName>
</protein>
<comment type="caution">
    <text evidence="1">The sequence shown here is derived from an EMBL/GenBank/DDBJ whole genome shotgun (WGS) entry which is preliminary data.</text>
</comment>
<name>A0A8J8GMK8_9EURY</name>
<gene>
    <name evidence="1" type="ORF">HT576_09115</name>
</gene>
<sequence>MSEAYDRQLRRPRRFYLDETVGPEVTVHYDMSAAEFDPESIWMCKQNHPELVVQDLADEFDLDAGKQEFVRMTLMRRGVNKWLYARRQFIQLKHEVKALMKRAEIGSDRFELLQELNEKMQHIAKTPRWVEWPTKVHSCRKRDQEEVVIRGKMC</sequence>
<dbReference type="AlphaFoldDB" id="A0A8J8GMK8"/>
<reference evidence="1" key="1">
    <citation type="submission" date="2020-06" db="EMBL/GenBank/DDBJ databases">
        <title>Haloterrigena sp. nov., an extremely halophilic archaeon isolated from a saline sediment.</title>
        <authorList>
            <person name="Liu B.-B."/>
        </authorList>
    </citation>
    <scope>NUCLEOTIDE SEQUENCE</scope>
    <source>
        <strain evidence="1">SYSU A121-1</strain>
    </source>
</reference>
<organism evidence="1 2">
    <name type="scientific">Haloterrigena gelatinilytica</name>
    <dbReference type="NCBI Taxonomy" id="2741724"/>
    <lineage>
        <taxon>Archaea</taxon>
        <taxon>Methanobacteriati</taxon>
        <taxon>Methanobacteriota</taxon>
        <taxon>Stenosarchaea group</taxon>
        <taxon>Halobacteria</taxon>
        <taxon>Halobacteriales</taxon>
        <taxon>Natrialbaceae</taxon>
        <taxon>Haloterrigena</taxon>
    </lineage>
</organism>
<evidence type="ECO:0000313" key="1">
    <source>
        <dbReference type="EMBL" id="NUB91179.1"/>
    </source>
</evidence>
<accession>A0A8J8GMK8</accession>
<evidence type="ECO:0000313" key="2">
    <source>
        <dbReference type="Proteomes" id="UP000728647"/>
    </source>
</evidence>
<dbReference type="EMBL" id="JABURA010000001">
    <property type="protein sequence ID" value="NUB91179.1"/>
    <property type="molecule type" value="Genomic_DNA"/>
</dbReference>